<reference evidence="1" key="1">
    <citation type="submission" date="2018-05" db="EMBL/GenBank/DDBJ databases">
        <authorList>
            <person name="Lanie J.A."/>
            <person name="Ng W.-L."/>
            <person name="Kazmierczak K.M."/>
            <person name="Andrzejewski T.M."/>
            <person name="Davidsen T.M."/>
            <person name="Wayne K.J."/>
            <person name="Tettelin H."/>
            <person name="Glass J.I."/>
            <person name="Rusch D."/>
            <person name="Podicherti R."/>
            <person name="Tsui H.-C.T."/>
            <person name="Winkler M.E."/>
        </authorList>
    </citation>
    <scope>NUCLEOTIDE SEQUENCE</scope>
</reference>
<dbReference type="Gene3D" id="3.40.50.11780">
    <property type="match status" value="1"/>
</dbReference>
<dbReference type="AlphaFoldDB" id="A0A382HHC0"/>
<organism evidence="1">
    <name type="scientific">marine metagenome</name>
    <dbReference type="NCBI Taxonomy" id="408172"/>
    <lineage>
        <taxon>unclassified sequences</taxon>
        <taxon>metagenomes</taxon>
        <taxon>ecological metagenomes</taxon>
    </lineage>
</organism>
<proteinExistence type="predicted"/>
<sequence length="129" mass="13086">MATLVSPGVAVTVSDESQYAAATQGTLPLLVIATASNKSDASGSATASGTIPANAGVAYLVSSQRELVETFGEPNFYEVGGSVVQGSETSEYGLLAAYQYLGVSNNAYVIRADVDLSELEASTTEPAGV</sequence>
<name>A0A382HHC0_9ZZZZ</name>
<gene>
    <name evidence="1" type="ORF">METZ01_LOCUS238927</name>
</gene>
<dbReference type="EMBL" id="UINC01060984">
    <property type="protein sequence ID" value="SVB86073.1"/>
    <property type="molecule type" value="Genomic_DNA"/>
</dbReference>
<evidence type="ECO:0008006" key="2">
    <source>
        <dbReference type="Google" id="ProtNLM"/>
    </source>
</evidence>
<accession>A0A382HHC0</accession>
<evidence type="ECO:0000313" key="1">
    <source>
        <dbReference type="EMBL" id="SVB86073.1"/>
    </source>
</evidence>
<protein>
    <recommendedName>
        <fullName evidence="2">Tail sheath protein subtilisin-like domain-containing protein</fullName>
    </recommendedName>
</protein>
<feature type="non-terminal residue" evidence="1">
    <location>
        <position position="129"/>
    </location>
</feature>